<gene>
    <name evidence="1" type="ORF">CDAR_184201</name>
</gene>
<keyword evidence="2" id="KW-1185">Reference proteome</keyword>
<comment type="caution">
    <text evidence="1">The sequence shown here is derived from an EMBL/GenBank/DDBJ whole genome shotgun (WGS) entry which is preliminary data.</text>
</comment>
<protein>
    <submittedName>
        <fullName evidence="1">Uncharacterized protein</fullName>
    </submittedName>
</protein>
<dbReference type="EMBL" id="BPLQ01013823">
    <property type="protein sequence ID" value="GIY75072.1"/>
    <property type="molecule type" value="Genomic_DNA"/>
</dbReference>
<name>A0AAV4VXR6_9ARAC</name>
<accession>A0AAV4VXR6</accession>
<evidence type="ECO:0000313" key="2">
    <source>
        <dbReference type="Proteomes" id="UP001054837"/>
    </source>
</evidence>
<reference evidence="1 2" key="1">
    <citation type="submission" date="2021-06" db="EMBL/GenBank/DDBJ databases">
        <title>Caerostris darwini draft genome.</title>
        <authorList>
            <person name="Kono N."/>
            <person name="Arakawa K."/>
        </authorList>
    </citation>
    <scope>NUCLEOTIDE SEQUENCE [LARGE SCALE GENOMIC DNA]</scope>
</reference>
<dbReference type="AlphaFoldDB" id="A0AAV4VXR6"/>
<proteinExistence type="predicted"/>
<organism evidence="1 2">
    <name type="scientific">Caerostris darwini</name>
    <dbReference type="NCBI Taxonomy" id="1538125"/>
    <lineage>
        <taxon>Eukaryota</taxon>
        <taxon>Metazoa</taxon>
        <taxon>Ecdysozoa</taxon>
        <taxon>Arthropoda</taxon>
        <taxon>Chelicerata</taxon>
        <taxon>Arachnida</taxon>
        <taxon>Araneae</taxon>
        <taxon>Araneomorphae</taxon>
        <taxon>Entelegynae</taxon>
        <taxon>Araneoidea</taxon>
        <taxon>Araneidae</taxon>
        <taxon>Caerostris</taxon>
    </lineage>
</organism>
<evidence type="ECO:0000313" key="1">
    <source>
        <dbReference type="EMBL" id="GIY75072.1"/>
    </source>
</evidence>
<dbReference type="Proteomes" id="UP001054837">
    <property type="component" value="Unassembled WGS sequence"/>
</dbReference>
<sequence length="105" mass="11615">MPGEICLVADEDDCLGVHVVPLVDESQNVLGHLEAPLGSDRVHDQVGVGGVHIGEVLSLQTKIKKVTLLEISEVRKFFLIDSDRMEKIPHSRTRKGCVFQIQDVM</sequence>